<evidence type="ECO:0000256" key="4">
    <source>
        <dbReference type="ARBA" id="ARBA00023125"/>
    </source>
</evidence>
<protein>
    <submittedName>
        <fullName evidence="8">Topoisomerase IV subunit A</fullName>
        <ecNumber evidence="8">5.99.1.-</ecNumber>
    </submittedName>
</protein>
<evidence type="ECO:0000256" key="5">
    <source>
        <dbReference type="ARBA" id="ARBA00023235"/>
    </source>
</evidence>
<dbReference type="PANTHER" id="PTHR43493">
    <property type="entry name" value="DNA GYRASE/TOPOISOMERASE SUBUNIT A"/>
    <property type="match status" value="1"/>
</dbReference>
<dbReference type="Gene3D" id="3.30.1360.40">
    <property type="match status" value="1"/>
</dbReference>
<feature type="domain" description="Topo IIA-type catalytic" evidence="7">
    <location>
        <begin position="25"/>
        <end position="472"/>
    </location>
</feature>
<dbReference type="InterPro" id="IPR050220">
    <property type="entry name" value="Type_II_DNA_Topoisomerases"/>
</dbReference>
<dbReference type="SUPFAM" id="SSF56719">
    <property type="entry name" value="Type II DNA topoisomerase"/>
    <property type="match status" value="1"/>
</dbReference>
<dbReference type="PROSITE" id="PS52040">
    <property type="entry name" value="TOPO_IIA"/>
    <property type="match status" value="1"/>
</dbReference>
<organism evidence="8">
    <name type="scientific">uncultured bacterium contig00113</name>
    <dbReference type="NCBI Taxonomy" id="1181576"/>
    <lineage>
        <taxon>Bacteria</taxon>
        <taxon>environmental samples</taxon>
    </lineage>
</organism>
<dbReference type="EC" id="5.99.1.-" evidence="8"/>
<dbReference type="GO" id="GO:0005737">
    <property type="term" value="C:cytoplasm"/>
    <property type="evidence" value="ECO:0007669"/>
    <property type="project" value="TreeGrafter"/>
</dbReference>
<sequence length="648" mass="72800">MAYIKNLFDRNFLEYASYVIKDRAIPDLEDGLKPVQRRILHSLFEMDDGKFHKVANVTGHCMKYHPHGEQSINPALVVLANKDLFIDRQGNFGNLYTGDDASAPRYIECRVTPFAKDIFYNPKLTEWADSYDGRNREPVLFPAKIPVVLVMGVEGIAVGMSTKILSHNAIEVLEAEIACLSGKKFELYPDFPTGGYVDVSEYNDGNGKVLVRAKLDTSDPKRILITELPFGSTTESLINSVEAAARAGRLKIQSISDFTTDKVEIEVKLARGVYAQETVDALFAFTECEQSISTNLLVIKNGLPAVMTVTEIIKYHAKQLVKILTKELELEKKELLDKLHQRTLERIFIEERIYKGIEKMKTAKGVQDAVIAGFKPFLKEIGQRGVSEDDVEHLLKIPIRRISLYDINKAKDEMLQIEARIKEINGYLKNITAYSISCLKGFIAKIRANEEIGRGVRKTVVGTFDKVIAKEVVKRDVELKYDSKTGYLGTNVSGVKVCEVSPFDRILVIRKNAMYTVMELPEKTFVGADAWHICAADKEELSNTIFTVIYKDKDNGYPCIKRFIIEGWIIGKDYFLVPDGAQVLHVDTRQKFTFSVKYAPKPRLKVLLEEFKAQDYNVRGLKAGGIRLAAKEAAKVDAGAGKGQKDGE</sequence>
<feature type="active site" description="O-(5'-phospho-DNA)-tyrosine intermediate" evidence="6">
    <location>
        <position position="106"/>
    </location>
</feature>
<accession>A0A806K2F7</accession>
<dbReference type="SMART" id="SM00434">
    <property type="entry name" value="TOP4c"/>
    <property type="match status" value="1"/>
</dbReference>
<dbReference type="InterPro" id="IPR002205">
    <property type="entry name" value="Topo_IIA_dom_A"/>
</dbReference>
<dbReference type="PANTHER" id="PTHR43493:SF5">
    <property type="entry name" value="DNA GYRASE SUBUNIT A, CHLOROPLASTIC_MITOCHONDRIAL"/>
    <property type="match status" value="1"/>
</dbReference>
<dbReference type="GO" id="GO:0003918">
    <property type="term" value="F:DNA topoisomerase type II (double strand cut, ATP-hydrolyzing) activity"/>
    <property type="evidence" value="ECO:0007669"/>
    <property type="project" value="UniProtKB-EC"/>
</dbReference>
<proteinExistence type="inferred from homology"/>
<dbReference type="Gene3D" id="1.10.268.10">
    <property type="entry name" value="Topoisomerase, domain 3"/>
    <property type="match status" value="1"/>
</dbReference>
<evidence type="ECO:0000256" key="2">
    <source>
        <dbReference type="ARBA" id="ARBA00008263"/>
    </source>
</evidence>
<comment type="catalytic activity">
    <reaction evidence="1 6">
        <text>ATP-dependent breakage, passage and rejoining of double-stranded DNA.</text>
        <dbReference type="EC" id="5.6.2.2"/>
    </reaction>
</comment>
<dbReference type="GO" id="GO:0003677">
    <property type="term" value="F:DNA binding"/>
    <property type="evidence" value="ECO:0007669"/>
    <property type="project" value="UniProtKB-UniRule"/>
</dbReference>
<evidence type="ECO:0000256" key="6">
    <source>
        <dbReference type="PROSITE-ProRule" id="PRU01384"/>
    </source>
</evidence>
<keyword evidence="3 6" id="KW-0799">Topoisomerase</keyword>
<dbReference type="Gene3D" id="3.90.199.10">
    <property type="entry name" value="Topoisomerase II, domain 5"/>
    <property type="match status" value="1"/>
</dbReference>
<evidence type="ECO:0000256" key="3">
    <source>
        <dbReference type="ARBA" id="ARBA00023029"/>
    </source>
</evidence>
<dbReference type="EMBL" id="JQ844281">
    <property type="protein sequence ID" value="AGS54228.1"/>
    <property type="molecule type" value="Genomic_DNA"/>
</dbReference>
<dbReference type="Pfam" id="PF00521">
    <property type="entry name" value="DNA_topoisoIV"/>
    <property type="match status" value="1"/>
</dbReference>
<evidence type="ECO:0000259" key="7">
    <source>
        <dbReference type="PROSITE" id="PS52040"/>
    </source>
</evidence>
<evidence type="ECO:0000256" key="1">
    <source>
        <dbReference type="ARBA" id="ARBA00000185"/>
    </source>
</evidence>
<dbReference type="GO" id="GO:0006265">
    <property type="term" value="P:DNA topological change"/>
    <property type="evidence" value="ECO:0007669"/>
    <property type="project" value="UniProtKB-UniRule"/>
</dbReference>
<dbReference type="NCBIfam" id="NF007209">
    <property type="entry name" value="PRK09631.1"/>
    <property type="match status" value="1"/>
</dbReference>
<dbReference type="GO" id="GO:0005524">
    <property type="term" value="F:ATP binding"/>
    <property type="evidence" value="ECO:0007669"/>
    <property type="project" value="InterPro"/>
</dbReference>
<dbReference type="AlphaFoldDB" id="A0A806K2F7"/>
<evidence type="ECO:0000313" key="8">
    <source>
        <dbReference type="EMBL" id="AGS54228.1"/>
    </source>
</evidence>
<dbReference type="InterPro" id="IPR013758">
    <property type="entry name" value="Topo_IIA_A/C_ab"/>
</dbReference>
<dbReference type="InterPro" id="IPR013757">
    <property type="entry name" value="Topo_IIA_A_a_sf"/>
</dbReference>
<reference evidence="8" key="1">
    <citation type="submission" date="2012-03" db="EMBL/GenBank/DDBJ databases">
        <title>Functional metagenomics reveals considerable lignocellulase gene clusters in the gut microbiome of a wood-feeding higher termite.</title>
        <authorList>
            <person name="Liu N."/>
        </authorList>
    </citation>
    <scope>NUCLEOTIDE SEQUENCE</scope>
</reference>
<keyword evidence="4 6" id="KW-0238">DNA-binding</keyword>
<dbReference type="GO" id="GO:0009330">
    <property type="term" value="C:DNA topoisomerase type II (double strand cut, ATP-hydrolyzing) complex"/>
    <property type="evidence" value="ECO:0007669"/>
    <property type="project" value="TreeGrafter"/>
</dbReference>
<comment type="similarity">
    <text evidence="2">Belongs to the type II topoisomerase GyrA/ParC subunit family.</text>
</comment>
<name>A0A806K2F7_9BACT</name>
<dbReference type="InterPro" id="IPR013760">
    <property type="entry name" value="Topo_IIA-like_dom_sf"/>
</dbReference>
<keyword evidence="5 6" id="KW-0413">Isomerase</keyword>